<sequence length="365" mass="41212">MECSKTAKLRGSKNSVLSVCRPSTSTATETVSTSNSSQCAVSRIRDTTDYGMRKWKLPCSHRLKVRLMPNAGRPKRHVDLVEPIARGWFAQADVVEKEIAAKEGAAGVTTTSSPNSNDDRWSNKPVGFPKELGQLQNIVALILNNNNIHGGITVQLTNCSSLVTLNLSYNNLSGVVPCTKNISRFPPEWRAISLTESFLNLAQFSNNCLSCFAISPTLFQQSALLNNRLDFARPLFSRGTLSIFIHCSPYGHDVHTFEEIMRITEKHFGLYWCLFWFPFVDWTLQDPYSVGAHCQSSYTVSFFRHLRLPWSMPSKDMGGLLQEVWRIDKDEFTTSFAIMRVNLMHLFVQSAKAYCLRRIIVDLEV</sequence>
<dbReference type="InterPro" id="IPR052941">
    <property type="entry name" value="StomDev_PlantInt_Reg"/>
</dbReference>
<keyword evidence="2" id="KW-1185">Reference proteome</keyword>
<dbReference type="OrthoDB" id="1725018at2759"/>
<dbReference type="PANTHER" id="PTHR48004:SF58">
    <property type="entry name" value="OS01G0162200 PROTEIN"/>
    <property type="match status" value="1"/>
</dbReference>
<organism evidence="1 2">
    <name type="scientific">Protea cynaroides</name>
    <dbReference type="NCBI Taxonomy" id="273540"/>
    <lineage>
        <taxon>Eukaryota</taxon>
        <taxon>Viridiplantae</taxon>
        <taxon>Streptophyta</taxon>
        <taxon>Embryophyta</taxon>
        <taxon>Tracheophyta</taxon>
        <taxon>Spermatophyta</taxon>
        <taxon>Magnoliopsida</taxon>
        <taxon>Proteales</taxon>
        <taxon>Proteaceae</taxon>
        <taxon>Protea</taxon>
    </lineage>
</organism>
<proteinExistence type="predicted"/>
<dbReference type="AlphaFoldDB" id="A0A9Q0HBU7"/>
<name>A0A9Q0HBU7_9MAGN</name>
<dbReference type="InterPro" id="IPR032675">
    <property type="entry name" value="LRR_dom_sf"/>
</dbReference>
<gene>
    <name evidence="1" type="ORF">NE237_023501</name>
</gene>
<dbReference type="SUPFAM" id="SSF52058">
    <property type="entry name" value="L domain-like"/>
    <property type="match status" value="1"/>
</dbReference>
<accession>A0A9Q0HBU7</accession>
<reference evidence="1" key="1">
    <citation type="journal article" date="2023" name="Plant J.">
        <title>The genome of the king protea, Protea cynaroides.</title>
        <authorList>
            <person name="Chang J."/>
            <person name="Duong T.A."/>
            <person name="Schoeman C."/>
            <person name="Ma X."/>
            <person name="Roodt D."/>
            <person name="Barker N."/>
            <person name="Li Z."/>
            <person name="Van de Peer Y."/>
            <person name="Mizrachi E."/>
        </authorList>
    </citation>
    <scope>NUCLEOTIDE SEQUENCE</scope>
    <source>
        <tissue evidence="1">Young leaves</tissue>
    </source>
</reference>
<dbReference type="PANTHER" id="PTHR48004">
    <property type="entry name" value="OS01G0149700 PROTEIN"/>
    <property type="match status" value="1"/>
</dbReference>
<evidence type="ECO:0000313" key="1">
    <source>
        <dbReference type="EMBL" id="KAJ4963562.1"/>
    </source>
</evidence>
<protein>
    <submittedName>
        <fullName evidence="1">Uncharacterized protein</fullName>
    </submittedName>
</protein>
<dbReference type="Proteomes" id="UP001141806">
    <property type="component" value="Unassembled WGS sequence"/>
</dbReference>
<dbReference type="EMBL" id="JAMYWD010000008">
    <property type="protein sequence ID" value="KAJ4963562.1"/>
    <property type="molecule type" value="Genomic_DNA"/>
</dbReference>
<comment type="caution">
    <text evidence="1">The sequence shown here is derived from an EMBL/GenBank/DDBJ whole genome shotgun (WGS) entry which is preliminary data.</text>
</comment>
<evidence type="ECO:0000313" key="2">
    <source>
        <dbReference type="Proteomes" id="UP001141806"/>
    </source>
</evidence>
<dbReference type="Gene3D" id="3.80.10.10">
    <property type="entry name" value="Ribonuclease Inhibitor"/>
    <property type="match status" value="1"/>
</dbReference>